<keyword evidence="1" id="KW-0812">Transmembrane</keyword>
<dbReference type="EMBL" id="CP158367">
    <property type="protein sequence ID" value="XBX76338.1"/>
    <property type="molecule type" value="Genomic_DNA"/>
</dbReference>
<feature type="transmembrane region" description="Helical" evidence="1">
    <location>
        <begin position="32"/>
        <end position="54"/>
    </location>
</feature>
<evidence type="ECO:0000256" key="1">
    <source>
        <dbReference type="SAM" id="Phobius"/>
    </source>
</evidence>
<name>A0AAU7VQX4_9FIRM</name>
<proteinExistence type="predicted"/>
<feature type="transmembrane region" description="Helical" evidence="1">
    <location>
        <begin position="9"/>
        <end position="26"/>
    </location>
</feature>
<reference evidence="2" key="2">
    <citation type="submission" date="2024-06" db="EMBL/GenBank/DDBJ databases">
        <authorList>
            <person name="Petrova K.O."/>
            <person name="Toshchakov S.V."/>
            <person name="Boltjanskaja Y.V."/>
            <person name="Kevbrin V."/>
        </authorList>
    </citation>
    <scope>NUCLEOTIDE SEQUENCE</scope>
    <source>
        <strain evidence="2">Z-910T</strain>
    </source>
</reference>
<accession>A0AAU7VQX4</accession>
<evidence type="ECO:0008006" key="3">
    <source>
        <dbReference type="Google" id="ProtNLM"/>
    </source>
</evidence>
<reference evidence="2" key="1">
    <citation type="journal article" date="2013" name="Extremophiles">
        <title>Proteinivorax tanatarense gen. nov., sp. nov., an anaerobic, haloalkaliphilic, proteolytic bacterium isolated from a decaying algal bloom, and proposal of Proteinivoraceae fam. nov.</title>
        <authorList>
            <person name="Kevbrin V."/>
            <person name="Boltyanskaya Y."/>
            <person name="Zhilina T."/>
            <person name="Kolganova T."/>
            <person name="Lavrentjeva E."/>
            <person name="Kuznetsov B."/>
        </authorList>
    </citation>
    <scope>NUCLEOTIDE SEQUENCE</scope>
    <source>
        <strain evidence="2">Z-910T</strain>
    </source>
</reference>
<dbReference type="RefSeq" id="WP_350345072.1">
    <property type="nucleotide sequence ID" value="NZ_CP158367.1"/>
</dbReference>
<protein>
    <recommendedName>
        <fullName evidence="3">TM2 domain-containing protein</fullName>
    </recommendedName>
</protein>
<organism evidence="2">
    <name type="scientific">Proteinivorax tanatarense</name>
    <dbReference type="NCBI Taxonomy" id="1260629"/>
    <lineage>
        <taxon>Bacteria</taxon>
        <taxon>Bacillati</taxon>
        <taxon>Bacillota</taxon>
        <taxon>Clostridia</taxon>
        <taxon>Eubacteriales</taxon>
        <taxon>Proteinivoracaceae</taxon>
        <taxon>Proteinivorax</taxon>
    </lineage>
</organism>
<evidence type="ECO:0000313" key="2">
    <source>
        <dbReference type="EMBL" id="XBX76338.1"/>
    </source>
</evidence>
<dbReference type="AlphaFoldDB" id="A0AAU7VQX4"/>
<keyword evidence="1" id="KW-1133">Transmembrane helix</keyword>
<gene>
    <name evidence="2" type="ORF">PRVXT_001527</name>
</gene>
<sequence>MRRKYKRGWSWKAFLLSVFWYFYHGIIDKAIVMAAIIIFSFGLGIIPVAIYSGLNGNKDLYNKAMQNF</sequence>
<keyword evidence="1" id="KW-0472">Membrane</keyword>